<reference evidence="3 4" key="1">
    <citation type="submission" date="2019-04" db="EMBL/GenBank/DDBJ databases">
        <title>Phreatobacter aquaticus sp. nov.</title>
        <authorList>
            <person name="Choi A."/>
            <person name="Baek K."/>
        </authorList>
    </citation>
    <scope>NUCLEOTIDE SEQUENCE [LARGE SCALE GENOMIC DNA]</scope>
    <source>
        <strain evidence="3 4">NMCR1094</strain>
    </source>
</reference>
<feature type="transmembrane region" description="Helical" evidence="1">
    <location>
        <begin position="103"/>
        <end position="120"/>
    </location>
</feature>
<proteinExistence type="predicted"/>
<organism evidence="3 4">
    <name type="scientific">Phreatobacter aquaticus</name>
    <dbReference type="NCBI Taxonomy" id="2570229"/>
    <lineage>
        <taxon>Bacteria</taxon>
        <taxon>Pseudomonadati</taxon>
        <taxon>Pseudomonadota</taxon>
        <taxon>Alphaproteobacteria</taxon>
        <taxon>Hyphomicrobiales</taxon>
        <taxon>Phreatobacteraceae</taxon>
        <taxon>Phreatobacter</taxon>
    </lineage>
</organism>
<keyword evidence="1" id="KW-0472">Membrane</keyword>
<keyword evidence="4" id="KW-1185">Reference proteome</keyword>
<evidence type="ECO:0000313" key="3">
    <source>
        <dbReference type="EMBL" id="QCK87648.1"/>
    </source>
</evidence>
<feature type="transmembrane region" description="Helical" evidence="1">
    <location>
        <begin position="76"/>
        <end position="97"/>
    </location>
</feature>
<dbReference type="RefSeq" id="WP_137100977.1">
    <property type="nucleotide sequence ID" value="NZ_CP039865.1"/>
</dbReference>
<dbReference type="InterPro" id="IPR048432">
    <property type="entry name" value="MASE7"/>
</dbReference>
<feature type="transmembrane region" description="Helical" evidence="1">
    <location>
        <begin position="160"/>
        <end position="179"/>
    </location>
</feature>
<feature type="transmembrane region" description="Helical" evidence="1">
    <location>
        <begin position="127"/>
        <end position="154"/>
    </location>
</feature>
<evidence type="ECO:0000259" key="2">
    <source>
        <dbReference type="Pfam" id="PF20967"/>
    </source>
</evidence>
<accession>A0A4D7QJD3</accession>
<feature type="transmembrane region" description="Helical" evidence="1">
    <location>
        <begin position="41"/>
        <end position="64"/>
    </location>
</feature>
<dbReference type="Proteomes" id="UP000298588">
    <property type="component" value="Chromosome"/>
</dbReference>
<keyword evidence="1" id="KW-0812">Transmembrane</keyword>
<name>A0A4D7QJD3_9HYPH</name>
<dbReference type="OrthoDB" id="7593905at2"/>
<feature type="domain" description="Adenylate cyclase MASE7" evidence="2">
    <location>
        <begin position="25"/>
        <end position="179"/>
    </location>
</feature>
<gene>
    <name evidence="3" type="ORF">E8L99_18745</name>
</gene>
<keyword evidence="1" id="KW-1133">Transmembrane helix</keyword>
<protein>
    <recommendedName>
        <fullName evidence="2">Adenylate cyclase MASE7 domain-containing protein</fullName>
    </recommendedName>
</protein>
<sequence length="186" mass="19487">MNPLAKGLAAFRTYVASPDPQAALSNTIAMIVLSNQPFYPLYLSFVLGWQALPALMTWITVPLFAAVPWVARRDQIAAATLLITAGIANTTICALAFGTGTLVELFHIPCAVLALILLGPRRRLGGMAALAGTALLAGLLTRMVPLGGLAGISIDQIASLARINMLSATGLTLAILWLARGLRRAA</sequence>
<dbReference type="EMBL" id="CP039865">
    <property type="protein sequence ID" value="QCK87648.1"/>
    <property type="molecule type" value="Genomic_DNA"/>
</dbReference>
<dbReference type="AlphaFoldDB" id="A0A4D7QJD3"/>
<dbReference type="KEGG" id="paqt:E8L99_18745"/>
<dbReference type="Pfam" id="PF20967">
    <property type="entry name" value="MASE7"/>
    <property type="match status" value="1"/>
</dbReference>
<evidence type="ECO:0000256" key="1">
    <source>
        <dbReference type="SAM" id="Phobius"/>
    </source>
</evidence>
<evidence type="ECO:0000313" key="4">
    <source>
        <dbReference type="Proteomes" id="UP000298588"/>
    </source>
</evidence>